<dbReference type="InterPro" id="IPR047951">
    <property type="entry name" value="Transpos_ISL3"/>
</dbReference>
<evidence type="ECO:0000313" key="2">
    <source>
        <dbReference type="EMBL" id="PWH81194.1"/>
    </source>
</evidence>
<reference evidence="2 3" key="1">
    <citation type="submission" date="2018-05" db="EMBL/GenBank/DDBJ databases">
        <title>Brumimicrobium oceani sp. nov., isolated from coastal sediment.</title>
        <authorList>
            <person name="Kou Y."/>
        </authorList>
    </citation>
    <scope>NUCLEOTIDE SEQUENCE [LARGE SCALE GENOMIC DNA]</scope>
    <source>
        <strain evidence="2 3">C305</strain>
    </source>
</reference>
<dbReference type="PANTHER" id="PTHR33498:SF1">
    <property type="entry name" value="TRANSPOSASE FOR INSERTION SEQUENCE ELEMENT IS1557"/>
    <property type="match status" value="1"/>
</dbReference>
<proteinExistence type="predicted"/>
<dbReference type="PANTHER" id="PTHR33498">
    <property type="entry name" value="TRANSPOSASE FOR INSERTION SEQUENCE ELEMENT IS1557"/>
    <property type="match status" value="1"/>
</dbReference>
<feature type="domain" description="Transposase IS204/IS1001/IS1096/IS1165 DDE" evidence="1">
    <location>
        <begin position="11"/>
        <end position="275"/>
    </location>
</feature>
<keyword evidence="3" id="KW-1185">Reference proteome</keyword>
<dbReference type="EMBL" id="QFRJ01000033">
    <property type="protein sequence ID" value="PWH81194.1"/>
    <property type="molecule type" value="Genomic_DNA"/>
</dbReference>
<evidence type="ECO:0000313" key="3">
    <source>
        <dbReference type="Proteomes" id="UP000245370"/>
    </source>
</evidence>
<protein>
    <submittedName>
        <fullName evidence="2">DDE transposase</fullName>
    </submittedName>
</protein>
<comment type="caution">
    <text evidence="2">The sequence shown here is derived from an EMBL/GenBank/DDBJ whole genome shotgun (WGS) entry which is preliminary data.</text>
</comment>
<accession>A0A2U2X0B5</accession>
<reference evidence="2 3" key="2">
    <citation type="submission" date="2018-05" db="EMBL/GenBank/DDBJ databases">
        <authorList>
            <person name="Lanie J.A."/>
            <person name="Ng W.-L."/>
            <person name="Kazmierczak K.M."/>
            <person name="Andrzejewski T.M."/>
            <person name="Davidsen T.M."/>
            <person name="Wayne K.J."/>
            <person name="Tettelin H."/>
            <person name="Glass J.I."/>
            <person name="Rusch D."/>
            <person name="Podicherti R."/>
            <person name="Tsui H.-C.T."/>
            <person name="Winkler M.E."/>
        </authorList>
    </citation>
    <scope>NUCLEOTIDE SEQUENCE [LARGE SCALE GENOMIC DNA]</scope>
    <source>
        <strain evidence="2 3">C305</strain>
    </source>
</reference>
<gene>
    <name evidence="2" type="ORF">DIT68_16155</name>
</gene>
<dbReference type="RefSeq" id="WP_109360857.1">
    <property type="nucleotide sequence ID" value="NZ_QFRJ01000033.1"/>
</dbReference>
<evidence type="ECO:0000259" key="1">
    <source>
        <dbReference type="Pfam" id="PF01610"/>
    </source>
</evidence>
<dbReference type="OrthoDB" id="2110692at2"/>
<organism evidence="2 3">
    <name type="scientific">Brumimicrobium oceani</name>
    <dbReference type="NCBI Taxonomy" id="2100725"/>
    <lineage>
        <taxon>Bacteria</taxon>
        <taxon>Pseudomonadati</taxon>
        <taxon>Bacteroidota</taxon>
        <taxon>Flavobacteriia</taxon>
        <taxon>Flavobacteriales</taxon>
        <taxon>Crocinitomicaceae</taxon>
        <taxon>Brumimicrobium</taxon>
    </lineage>
</organism>
<dbReference type="InterPro" id="IPR002560">
    <property type="entry name" value="Transposase_DDE"/>
</dbReference>
<dbReference type="Pfam" id="PF01610">
    <property type="entry name" value="DDE_Tnp_ISL3"/>
    <property type="match status" value="1"/>
</dbReference>
<name>A0A2U2X0B5_9FLAO</name>
<dbReference type="Proteomes" id="UP000245370">
    <property type="component" value="Unassembled WGS sequence"/>
</dbReference>
<dbReference type="AlphaFoldDB" id="A0A2U2X0B5"/>
<sequence>MIYPANVGEYLSIDEVSLSNGELYTFVTNKIGRGKRGSLVASIKGTRSQDIIDTLERLPLESRKKVKEITLDMAKNIESAVRMTFPEASLVTDRFHVVKLVMEALQHLRIKKRWEELDKENDLILKCKSEGKKYKSKEFSNGDTPKQLLARSRYIIAKKEIQWTENQRERAEILFKEHPDLHIAYKHSLAFRSIYEEKLRSTAEKRFKEWMNNTFEKELKTFYTTANTVKTNFENILNFYTNRNTNANAESFNAKIKLFRANLRGVTDTSFFLFRLEKLFA</sequence>